<dbReference type="Proteomes" id="UP000199347">
    <property type="component" value="Unassembled WGS sequence"/>
</dbReference>
<evidence type="ECO:0000313" key="3">
    <source>
        <dbReference type="Proteomes" id="UP000199347"/>
    </source>
</evidence>
<dbReference type="OrthoDB" id="9808451at2"/>
<dbReference type="RefSeq" id="WP_092815305.1">
    <property type="nucleotide sequence ID" value="NZ_FMVW01000008.1"/>
</dbReference>
<gene>
    <name evidence="2" type="ORF">SAMN03080610_03123</name>
</gene>
<feature type="transmembrane region" description="Helical" evidence="1">
    <location>
        <begin position="165"/>
        <end position="188"/>
    </location>
</feature>
<keyword evidence="1" id="KW-0812">Transmembrane</keyword>
<dbReference type="AlphaFoldDB" id="A0A1G5P2H7"/>
<protein>
    <submittedName>
        <fullName evidence="2">Uncharacterized protein</fullName>
    </submittedName>
</protein>
<proteinExistence type="predicted"/>
<sequence>MNTVPATGATVRKLQERIREARIRESDRMDGIVDLRETERARLELLAEEMAGVAEELPERDRDRFLLSILPGDPPRYWVDATSFVMMGRDKRTFRFLQDTLNGRIVLAEANDAGKMADRVTTHLAERIVERERALAADDVETARHRRLADARQIQNHARSRLSGFWVFLAFIIGIVVGASALLVYAWVTVA</sequence>
<organism evidence="2 3">
    <name type="scientific">Afifella marina DSM 2698</name>
    <dbReference type="NCBI Taxonomy" id="1120955"/>
    <lineage>
        <taxon>Bacteria</taxon>
        <taxon>Pseudomonadati</taxon>
        <taxon>Pseudomonadota</taxon>
        <taxon>Alphaproteobacteria</taxon>
        <taxon>Hyphomicrobiales</taxon>
        <taxon>Afifellaceae</taxon>
        <taxon>Afifella</taxon>
    </lineage>
</organism>
<reference evidence="2 3" key="1">
    <citation type="submission" date="2016-10" db="EMBL/GenBank/DDBJ databases">
        <authorList>
            <person name="de Groot N.N."/>
        </authorList>
    </citation>
    <scope>NUCLEOTIDE SEQUENCE [LARGE SCALE GENOMIC DNA]</scope>
    <source>
        <strain evidence="2 3">DSM 2698</strain>
    </source>
</reference>
<evidence type="ECO:0000256" key="1">
    <source>
        <dbReference type="SAM" id="Phobius"/>
    </source>
</evidence>
<evidence type="ECO:0000313" key="2">
    <source>
        <dbReference type="EMBL" id="SCZ43776.1"/>
    </source>
</evidence>
<dbReference type="EMBL" id="FMVW01000008">
    <property type="protein sequence ID" value="SCZ43776.1"/>
    <property type="molecule type" value="Genomic_DNA"/>
</dbReference>
<keyword evidence="3" id="KW-1185">Reference proteome</keyword>
<keyword evidence="1" id="KW-1133">Transmembrane helix</keyword>
<keyword evidence="1" id="KW-0472">Membrane</keyword>
<name>A0A1G5P2H7_AFIMA</name>
<accession>A0A1G5P2H7</accession>